<dbReference type="EMBL" id="SMBY01000002">
    <property type="protein sequence ID" value="TCV07555.1"/>
    <property type="molecule type" value="Genomic_DNA"/>
</dbReference>
<reference evidence="1 2" key="1">
    <citation type="submission" date="2019-03" db="EMBL/GenBank/DDBJ databases">
        <title>Genomic Encyclopedia of Type Strains, Phase IV (KMG-IV): sequencing the most valuable type-strain genomes for metagenomic binning, comparative biology and taxonomic classification.</title>
        <authorList>
            <person name="Goeker M."/>
        </authorList>
    </citation>
    <scope>NUCLEOTIDE SEQUENCE [LARGE SCALE GENOMIC DNA]</scope>
    <source>
        <strain evidence="1 2">DSM 16730</strain>
    </source>
</reference>
<sequence>MTTFIQLHFLTAYPSSNLNRDDAGRPKTAIVGGVERLRVSSQSLKRAWRTSEVFEEALNGYIGTRSRRLGREVYGKLLAGGMSEKLADKVAQSIASQFGKLKKEEKNSKDPLEKYDIEQLAHVSVQENALIDRLVAQLVAEAREPGSEELKLLRKDAASVDIALFGRMLAAEPEFNVEAACQVAHALGVSAVTIEDDFFTAVDDLNTAADSGSAHMGEQSFASALFYHYICINRELLLENLNNDEALAARTLRALTETALTVSPGGKQNSFASRALATYALAEKGTDQPRTLSVAFFNPIRSDDQVNDAITLLRAQKSKFDRVYASAGGVPSYELNVEAEGEGGSLQGLLDFVSQ</sequence>
<proteinExistence type="predicted"/>
<dbReference type="AlphaFoldDB" id="A0A4R3VLY7"/>
<keyword evidence="2" id="KW-1185">Reference proteome</keyword>
<dbReference type="RefSeq" id="WP_132453874.1">
    <property type="nucleotide sequence ID" value="NZ_JAWIZJ010000002.1"/>
</dbReference>
<evidence type="ECO:0000313" key="2">
    <source>
        <dbReference type="Proteomes" id="UP000295433"/>
    </source>
</evidence>
<dbReference type="InterPro" id="IPR010148">
    <property type="entry name" value="CRISPR-assoc_prot_CT1975"/>
</dbReference>
<comment type="caution">
    <text evidence="1">The sequence shown here is derived from an EMBL/GenBank/DDBJ whole genome shotgun (WGS) entry which is preliminary data.</text>
</comment>
<evidence type="ECO:0000313" key="1">
    <source>
        <dbReference type="EMBL" id="TCV07555.1"/>
    </source>
</evidence>
<dbReference type="Pfam" id="PF09344">
    <property type="entry name" value="Cas_CT1975"/>
    <property type="match status" value="1"/>
</dbReference>
<dbReference type="Proteomes" id="UP000295433">
    <property type="component" value="Unassembled WGS sequence"/>
</dbReference>
<dbReference type="OrthoDB" id="5291250at2"/>
<name>A0A4R3VLY7_9GAMM</name>
<dbReference type="NCBIfam" id="TIGR01869">
    <property type="entry name" value="casC_Cse4"/>
    <property type="match status" value="1"/>
</dbReference>
<protein>
    <submittedName>
        <fullName evidence="1">CRISPR system Cascade subunit CasC</fullName>
    </submittedName>
</protein>
<accession>A0A4R3VLY7</accession>
<organism evidence="1 2">
    <name type="scientific">Samsonia erythrinae</name>
    <dbReference type="NCBI Taxonomy" id="160434"/>
    <lineage>
        <taxon>Bacteria</taxon>
        <taxon>Pseudomonadati</taxon>
        <taxon>Pseudomonadota</taxon>
        <taxon>Gammaproteobacteria</taxon>
        <taxon>Enterobacterales</taxon>
        <taxon>Pectobacteriaceae</taxon>
        <taxon>Samsonia</taxon>
    </lineage>
</organism>
<gene>
    <name evidence="1" type="ORF">EDC54_102111</name>
</gene>